<evidence type="ECO:0000259" key="1">
    <source>
        <dbReference type="SMART" id="SM01117"/>
    </source>
</evidence>
<evidence type="ECO:0000313" key="2">
    <source>
        <dbReference type="EMBL" id="CUR42482.1"/>
    </source>
</evidence>
<organism evidence="2 3">
    <name type="scientific">Limosilactobacillus reuteri</name>
    <name type="common">Lactobacillus reuteri</name>
    <dbReference type="NCBI Taxonomy" id="1598"/>
    <lineage>
        <taxon>Bacteria</taxon>
        <taxon>Bacillati</taxon>
        <taxon>Bacillota</taxon>
        <taxon>Bacilli</taxon>
        <taxon>Lactobacillales</taxon>
        <taxon>Lactobacillaceae</taxon>
        <taxon>Limosilactobacillus</taxon>
    </lineage>
</organism>
<dbReference type="Gene3D" id="3.10.120.10">
    <property type="entry name" value="Cytochrome b5-like heme/steroid binding domain"/>
    <property type="match status" value="1"/>
</dbReference>
<dbReference type="RefSeq" id="WP_102816979.1">
    <property type="nucleotide sequence ID" value="NZ_LN887685.1"/>
</dbReference>
<dbReference type="AlphaFoldDB" id="A0A0U5K0Z6"/>
<dbReference type="Pfam" id="PF00173">
    <property type="entry name" value="Cyt-b5"/>
    <property type="match status" value="1"/>
</dbReference>
<evidence type="ECO:0000313" key="3">
    <source>
        <dbReference type="Proteomes" id="UP000235484"/>
    </source>
</evidence>
<dbReference type="InterPro" id="IPR001199">
    <property type="entry name" value="Cyt_B5-like_heme/steroid-bd"/>
</dbReference>
<sequence length="79" mass="8608">MKKFSKVELAKFDGQNGQPAYVAVDGIVYDVSGKDAWKGGKHHGNLAGRDLTDVLWNKSPHKDSVLSELPVVGKLTDNE</sequence>
<name>A0A0U5K0Z6_LIMRT</name>
<proteinExistence type="predicted"/>
<dbReference type="InterPro" id="IPR036400">
    <property type="entry name" value="Cyt_B5-like_heme/steroid_sf"/>
</dbReference>
<dbReference type="SUPFAM" id="SSF55856">
    <property type="entry name" value="Cytochrome b5-like heme/steroid binding domain"/>
    <property type="match status" value="1"/>
</dbReference>
<accession>A0A0U5K0Z6</accession>
<protein>
    <recommendedName>
        <fullName evidence="1">Cytochrome b5 heme-binding domain-containing protein</fullName>
    </recommendedName>
</protein>
<dbReference type="Proteomes" id="UP000235484">
    <property type="component" value="Unassembled WGS sequence"/>
</dbReference>
<dbReference type="SMART" id="SM01117">
    <property type="entry name" value="Cyt-b5"/>
    <property type="match status" value="1"/>
</dbReference>
<dbReference type="EMBL" id="LN887685">
    <property type="protein sequence ID" value="CUR42482.1"/>
    <property type="molecule type" value="Genomic_DNA"/>
</dbReference>
<gene>
    <name evidence="2" type="ORF">LRLP16767_LR202_02143</name>
</gene>
<reference evidence="3" key="1">
    <citation type="submission" date="2015-10" db="EMBL/GenBank/DDBJ databases">
        <authorList>
            <person name="Crossman L.C."/>
        </authorList>
    </citation>
    <scope>NUCLEOTIDE SEQUENCE [LARGE SCALE GENOMIC DNA]</scope>
    <source>
        <strain evidence="3">20-2</strain>
    </source>
</reference>
<feature type="domain" description="Cytochrome b5 heme-binding" evidence="1">
    <location>
        <begin position="4"/>
        <end position="76"/>
    </location>
</feature>